<proteinExistence type="predicted"/>
<accession>A0A9E6ZPD4</accession>
<dbReference type="Proteomes" id="UP000829401">
    <property type="component" value="Chromosome"/>
</dbReference>
<dbReference type="SUPFAM" id="SSF46785">
    <property type="entry name" value="Winged helix' DNA-binding domain"/>
    <property type="match status" value="1"/>
</dbReference>
<reference evidence="2" key="1">
    <citation type="journal article" date="2022" name="G3 (Bethesda)">
        <title>Unveiling the complete genome sequence of Alicyclobacillus acidoterrestris DSM 3922T, a taint-producing strain.</title>
        <authorList>
            <person name="Leonardo I.C."/>
            <person name="Barreto Crespo M.T."/>
            <person name="Gaspar F.B."/>
        </authorList>
    </citation>
    <scope>NUCLEOTIDE SEQUENCE [LARGE SCALE GENOMIC DNA]</scope>
    <source>
        <strain evidence="2">DSM 3922</strain>
    </source>
</reference>
<dbReference type="KEGG" id="aaco:K1I37_14975"/>
<organism evidence="1 2">
    <name type="scientific">Alicyclobacillus acidoterrestris (strain ATCC 49025 / DSM 3922 / CIP 106132 / NCIMB 13137 / GD3B)</name>
    <dbReference type="NCBI Taxonomy" id="1356854"/>
    <lineage>
        <taxon>Bacteria</taxon>
        <taxon>Bacillati</taxon>
        <taxon>Bacillota</taxon>
        <taxon>Bacilli</taxon>
        <taxon>Bacillales</taxon>
        <taxon>Alicyclobacillaceae</taxon>
        <taxon>Alicyclobacillus</taxon>
    </lineage>
</organism>
<protein>
    <submittedName>
        <fullName evidence="1">Uncharacterized protein</fullName>
    </submittedName>
</protein>
<dbReference type="InterPro" id="IPR036390">
    <property type="entry name" value="WH_DNA-bd_sf"/>
</dbReference>
<name>T0BUE3_ALIAG</name>
<dbReference type="EMBL" id="CP080467">
    <property type="protein sequence ID" value="UNO47975.1"/>
    <property type="molecule type" value="Genomic_DNA"/>
</dbReference>
<keyword evidence="2" id="KW-1185">Reference proteome</keyword>
<dbReference type="RefSeq" id="WP_021296146.1">
    <property type="nucleotide sequence ID" value="NZ_AURB01000124.1"/>
</dbReference>
<dbReference type="AlphaFoldDB" id="T0BUE3"/>
<evidence type="ECO:0000313" key="2">
    <source>
        <dbReference type="Proteomes" id="UP000829401"/>
    </source>
</evidence>
<sequence length="170" mass="19884">MGDWALVNKVTGEAYDMPSTFPDKMLVVDYETIKEKKRTPRLFRKLMSAFTMISVDACQRDTRDTLYSGKPNPHKLSHNARSLMWTLQSYINYDCIPTYRGVTLNLTDIQNLMDWSRPTFTKVLSELADKEYLKRVKHGTNCYVMLNPQIVYRGYSIDYAEVVKRYNSIK</sequence>
<accession>T0BUE3</accession>
<gene>
    <name evidence="1" type="ORF">K1I37_14975</name>
</gene>
<evidence type="ECO:0000313" key="1">
    <source>
        <dbReference type="EMBL" id="UNO47975.1"/>
    </source>
</evidence>